<accession>A0A6A4PS70</accession>
<dbReference type="PANTHER" id="PTHR35127:SF1">
    <property type="entry name" value="GENOME ASSEMBLY, CHROMOSOME: A10"/>
    <property type="match status" value="1"/>
</dbReference>
<comment type="caution">
    <text evidence="2">The sequence shown here is derived from an EMBL/GenBank/DDBJ whole genome shotgun (WGS) entry which is preliminary data.</text>
</comment>
<evidence type="ECO:0000259" key="1">
    <source>
        <dbReference type="Pfam" id="PF25089"/>
    </source>
</evidence>
<evidence type="ECO:0000313" key="3">
    <source>
        <dbReference type="Proteomes" id="UP000447434"/>
    </source>
</evidence>
<dbReference type="Pfam" id="PF25089">
    <property type="entry name" value="DUF7804"/>
    <property type="match status" value="1"/>
</dbReference>
<name>A0A6A4PS70_LUPAL</name>
<reference evidence="3" key="1">
    <citation type="journal article" date="2020" name="Nat. Commun.">
        <title>Genome sequence of the cluster root forming white lupin.</title>
        <authorList>
            <person name="Hufnagel B."/>
            <person name="Marques A."/>
            <person name="Soriano A."/>
            <person name="Marques L."/>
            <person name="Divol F."/>
            <person name="Doumas P."/>
            <person name="Sallet E."/>
            <person name="Mancinotti D."/>
            <person name="Carrere S."/>
            <person name="Marande W."/>
            <person name="Arribat S."/>
            <person name="Keller J."/>
            <person name="Huneau C."/>
            <person name="Blein T."/>
            <person name="Aime D."/>
            <person name="Laguerre M."/>
            <person name="Taylor J."/>
            <person name="Schubert V."/>
            <person name="Nelson M."/>
            <person name="Geu-Flores F."/>
            <person name="Crespi M."/>
            <person name="Gallardo-Guerrero K."/>
            <person name="Delaux P.-M."/>
            <person name="Salse J."/>
            <person name="Berges H."/>
            <person name="Guyot R."/>
            <person name="Gouzy J."/>
            <person name="Peret B."/>
        </authorList>
    </citation>
    <scope>NUCLEOTIDE SEQUENCE [LARGE SCALE GENOMIC DNA]</scope>
    <source>
        <strain evidence="3">cv. Amiga</strain>
    </source>
</reference>
<organism evidence="2 3">
    <name type="scientific">Lupinus albus</name>
    <name type="common">White lupine</name>
    <name type="synonym">Lupinus termis</name>
    <dbReference type="NCBI Taxonomy" id="3870"/>
    <lineage>
        <taxon>Eukaryota</taxon>
        <taxon>Viridiplantae</taxon>
        <taxon>Streptophyta</taxon>
        <taxon>Embryophyta</taxon>
        <taxon>Tracheophyta</taxon>
        <taxon>Spermatophyta</taxon>
        <taxon>Magnoliopsida</taxon>
        <taxon>eudicotyledons</taxon>
        <taxon>Gunneridae</taxon>
        <taxon>Pentapetalae</taxon>
        <taxon>rosids</taxon>
        <taxon>fabids</taxon>
        <taxon>Fabales</taxon>
        <taxon>Fabaceae</taxon>
        <taxon>Papilionoideae</taxon>
        <taxon>50 kb inversion clade</taxon>
        <taxon>genistoids sensu lato</taxon>
        <taxon>core genistoids</taxon>
        <taxon>Genisteae</taxon>
        <taxon>Lupinus</taxon>
    </lineage>
</organism>
<dbReference type="Proteomes" id="UP000447434">
    <property type="component" value="Chromosome 11"/>
</dbReference>
<sequence length="77" mass="8631">MRESVVEIVKNLKEAPLLVQVYAKNKNVEGETSTSVTTEKKVVLEDWTAVKERWEIGESRLPEGVIFVEEIGTGESP</sequence>
<dbReference type="InterPro" id="IPR056706">
    <property type="entry name" value="DUF7804"/>
</dbReference>
<dbReference type="PANTHER" id="PTHR35127">
    <property type="entry name" value="OS03G0736900 PROTEIN"/>
    <property type="match status" value="1"/>
</dbReference>
<proteinExistence type="predicted"/>
<keyword evidence="3" id="KW-1185">Reference proteome</keyword>
<dbReference type="AlphaFoldDB" id="A0A6A4PS70"/>
<dbReference type="OrthoDB" id="2013011at2759"/>
<dbReference type="EMBL" id="WOCE01000011">
    <property type="protein sequence ID" value="KAE9604104.1"/>
    <property type="molecule type" value="Genomic_DNA"/>
</dbReference>
<evidence type="ECO:0000313" key="2">
    <source>
        <dbReference type="EMBL" id="KAE9604104.1"/>
    </source>
</evidence>
<protein>
    <recommendedName>
        <fullName evidence="1">DUF7804 domain-containing protein</fullName>
    </recommendedName>
</protein>
<feature type="domain" description="DUF7804" evidence="1">
    <location>
        <begin position="1"/>
        <end position="75"/>
    </location>
</feature>
<gene>
    <name evidence="2" type="ORF">Lalb_Chr11g0067791</name>
</gene>